<evidence type="ECO:0000313" key="1">
    <source>
        <dbReference type="EMBL" id="VEL41043.1"/>
    </source>
</evidence>
<comment type="caution">
    <text evidence="1">The sequence shown here is derived from an EMBL/GenBank/DDBJ whole genome shotgun (WGS) entry which is preliminary data.</text>
</comment>
<dbReference type="EMBL" id="CAAALY010267612">
    <property type="protein sequence ID" value="VEL41043.1"/>
    <property type="molecule type" value="Genomic_DNA"/>
</dbReference>
<accession>A0A3S5CR03</accession>
<dbReference type="AlphaFoldDB" id="A0A3S5CR03"/>
<evidence type="ECO:0000313" key="2">
    <source>
        <dbReference type="Proteomes" id="UP000784294"/>
    </source>
</evidence>
<name>A0A3S5CR03_9PLAT</name>
<dbReference type="Proteomes" id="UP000784294">
    <property type="component" value="Unassembled WGS sequence"/>
</dbReference>
<protein>
    <submittedName>
        <fullName evidence="1">Uncharacterized protein</fullName>
    </submittedName>
</protein>
<sequence>MCAYTFTFGIHNESVLYQTSKFVLEALEVTWSGSGPASSIDVCACCKSRETRRAGCCEKVCAGAGRASVCLYVHVHVHVCYAFKTLQWEKRPSRGCLTSLPIRHCPPPVSYQPVAKCSSDIRLEDRYMCV</sequence>
<reference evidence="1" key="1">
    <citation type="submission" date="2018-11" db="EMBL/GenBank/DDBJ databases">
        <authorList>
            <consortium name="Pathogen Informatics"/>
        </authorList>
    </citation>
    <scope>NUCLEOTIDE SEQUENCE</scope>
</reference>
<organism evidence="1 2">
    <name type="scientific">Protopolystoma xenopodis</name>
    <dbReference type="NCBI Taxonomy" id="117903"/>
    <lineage>
        <taxon>Eukaryota</taxon>
        <taxon>Metazoa</taxon>
        <taxon>Spiralia</taxon>
        <taxon>Lophotrochozoa</taxon>
        <taxon>Platyhelminthes</taxon>
        <taxon>Monogenea</taxon>
        <taxon>Polyopisthocotylea</taxon>
        <taxon>Polystomatidea</taxon>
        <taxon>Polystomatidae</taxon>
        <taxon>Protopolystoma</taxon>
    </lineage>
</organism>
<gene>
    <name evidence="1" type="ORF">PXEA_LOCUS34483</name>
</gene>
<keyword evidence="2" id="KW-1185">Reference proteome</keyword>
<proteinExistence type="predicted"/>